<dbReference type="Gene3D" id="3.90.550.20">
    <property type="match status" value="1"/>
</dbReference>
<dbReference type="SUPFAM" id="SSF53448">
    <property type="entry name" value="Nucleotide-diphospho-sugar transferases"/>
    <property type="match status" value="1"/>
</dbReference>
<dbReference type="Pfam" id="PF04488">
    <property type="entry name" value="Gly_transf_sug"/>
    <property type="match status" value="1"/>
</dbReference>
<dbReference type="GO" id="GO:0016020">
    <property type="term" value="C:membrane"/>
    <property type="evidence" value="ECO:0007669"/>
    <property type="project" value="GOC"/>
</dbReference>
<keyword evidence="2" id="KW-0472">Membrane</keyword>
<protein>
    <submittedName>
        <fullName evidence="3">Uncharacterized protein</fullName>
    </submittedName>
</protein>
<reference evidence="3 4" key="1">
    <citation type="submission" date="2024-11" db="EMBL/GenBank/DDBJ databases">
        <title>Chromosome-level genome assembly of the freshwater bivalve Anodonta woodiana.</title>
        <authorList>
            <person name="Chen X."/>
        </authorList>
    </citation>
    <scope>NUCLEOTIDE SEQUENCE [LARGE SCALE GENOMIC DNA]</scope>
    <source>
        <strain evidence="3">MN2024</strain>
        <tissue evidence="3">Gills</tissue>
    </source>
</reference>
<proteinExistence type="predicted"/>
<dbReference type="InterPro" id="IPR007577">
    <property type="entry name" value="GlycoTrfase_DXD_sugar-bd_CS"/>
</dbReference>
<keyword evidence="2" id="KW-0812">Transmembrane</keyword>
<accession>A0ABD3VT16</accession>
<keyword evidence="4" id="KW-1185">Reference proteome</keyword>
<organism evidence="3 4">
    <name type="scientific">Sinanodonta woodiana</name>
    <name type="common">Chinese pond mussel</name>
    <name type="synonym">Anodonta woodiana</name>
    <dbReference type="NCBI Taxonomy" id="1069815"/>
    <lineage>
        <taxon>Eukaryota</taxon>
        <taxon>Metazoa</taxon>
        <taxon>Spiralia</taxon>
        <taxon>Lophotrochozoa</taxon>
        <taxon>Mollusca</taxon>
        <taxon>Bivalvia</taxon>
        <taxon>Autobranchia</taxon>
        <taxon>Heteroconchia</taxon>
        <taxon>Palaeoheterodonta</taxon>
        <taxon>Unionida</taxon>
        <taxon>Unionoidea</taxon>
        <taxon>Unionidae</taxon>
        <taxon>Unioninae</taxon>
        <taxon>Sinanodonta</taxon>
    </lineage>
</organism>
<evidence type="ECO:0000313" key="3">
    <source>
        <dbReference type="EMBL" id="KAL3864739.1"/>
    </source>
</evidence>
<dbReference type="AlphaFoldDB" id="A0ABD3VT16"/>
<dbReference type="PANTHER" id="PTHR32385:SF15">
    <property type="entry name" value="INOSITOL PHOSPHOCERAMIDE MANNOSYLTRANSFERASE 1"/>
    <property type="match status" value="1"/>
</dbReference>
<sequence>MNHRRRLRLILIKIVLLATFLFIIILIGRHAYDKYTTERNISGMISEPVINGCDITICTPCQYLGPDESRENFKNDSNFAVQFIQYKEYPPPDTKSLEDFTKSKAERIEKILHQKWNTKQLPLQFKYYVKSFLDNHSSWQYTFWTDKSTRKFIKDHYPNLLFMYDSYVHPLNRADSMRYMILFYFGGVYSDLDMKSLRPLDPMIRKYSCFLAQEPHVHSIVYTNFYEQASNGLMGCRKRHPFMKSVLENLNDFFYYAHVLDSTGPRFLTFSFRQYMRKKSEIDVTDDDHVYLTPPEYFLPTVDPGLNGLLAMQCRGAQCLSPLRQWQCDQWRREGIRSMPYAFSFTTNDWTHIAYHDIELMKFIHISEICHGVPIYEYNSAESDIESIFIHI</sequence>
<dbReference type="InterPro" id="IPR029044">
    <property type="entry name" value="Nucleotide-diphossugar_trans"/>
</dbReference>
<keyword evidence="1" id="KW-0808">Transferase</keyword>
<dbReference type="PANTHER" id="PTHR32385">
    <property type="entry name" value="MANNOSYL PHOSPHORYLINOSITOL CERAMIDE SYNTHASE"/>
    <property type="match status" value="1"/>
</dbReference>
<name>A0ABD3VT16_SINWO</name>
<dbReference type="InterPro" id="IPR051706">
    <property type="entry name" value="Glycosyltransferase_domain"/>
</dbReference>
<evidence type="ECO:0000256" key="1">
    <source>
        <dbReference type="ARBA" id="ARBA00022679"/>
    </source>
</evidence>
<dbReference type="GO" id="GO:0006673">
    <property type="term" value="P:inositol phosphoceramide metabolic process"/>
    <property type="evidence" value="ECO:0007669"/>
    <property type="project" value="UniProtKB-ARBA"/>
</dbReference>
<keyword evidence="2" id="KW-1133">Transmembrane helix</keyword>
<comment type="caution">
    <text evidence="3">The sequence shown here is derived from an EMBL/GenBank/DDBJ whole genome shotgun (WGS) entry which is preliminary data.</text>
</comment>
<evidence type="ECO:0000313" key="4">
    <source>
        <dbReference type="Proteomes" id="UP001634394"/>
    </source>
</evidence>
<gene>
    <name evidence="3" type="ORF">ACJMK2_006396</name>
</gene>
<dbReference type="GO" id="GO:0006688">
    <property type="term" value="P:glycosphingolipid biosynthetic process"/>
    <property type="evidence" value="ECO:0007669"/>
    <property type="project" value="UniProtKB-ARBA"/>
</dbReference>
<dbReference type="EMBL" id="JBJQND010000010">
    <property type="protein sequence ID" value="KAL3864739.1"/>
    <property type="molecule type" value="Genomic_DNA"/>
</dbReference>
<feature type="transmembrane region" description="Helical" evidence="2">
    <location>
        <begin position="12"/>
        <end position="32"/>
    </location>
</feature>
<dbReference type="GO" id="GO:0016740">
    <property type="term" value="F:transferase activity"/>
    <property type="evidence" value="ECO:0007669"/>
    <property type="project" value="UniProtKB-KW"/>
</dbReference>
<evidence type="ECO:0000256" key="2">
    <source>
        <dbReference type="SAM" id="Phobius"/>
    </source>
</evidence>
<dbReference type="Proteomes" id="UP001634394">
    <property type="component" value="Unassembled WGS sequence"/>
</dbReference>